<dbReference type="Gene3D" id="3.30.559.10">
    <property type="entry name" value="Chloramphenicol acetyltransferase-like domain"/>
    <property type="match status" value="1"/>
</dbReference>
<evidence type="ECO:0000256" key="2">
    <source>
        <dbReference type="ARBA" id="ARBA00022679"/>
    </source>
</evidence>
<dbReference type="GO" id="GO:0005777">
    <property type="term" value="C:peroxisome"/>
    <property type="evidence" value="ECO:0007669"/>
    <property type="project" value="TreeGrafter"/>
</dbReference>
<evidence type="ECO:0000256" key="3">
    <source>
        <dbReference type="ARBA" id="ARBA00023315"/>
    </source>
</evidence>
<comment type="similarity">
    <text evidence="1">Belongs to the carnitine/choline acetyltransferase family.</text>
</comment>
<dbReference type="SUPFAM" id="SSF52777">
    <property type="entry name" value="CoA-dependent acyltransferases"/>
    <property type="match status" value="2"/>
</dbReference>
<dbReference type="InterPro" id="IPR023213">
    <property type="entry name" value="CAT-like_dom_sf"/>
</dbReference>
<accession>A0A7M5VH94</accession>
<keyword evidence="2" id="KW-0808">Transferase</keyword>
<dbReference type="GO" id="GO:0019254">
    <property type="term" value="P:carnitine metabolic process, CoA-linked"/>
    <property type="evidence" value="ECO:0007669"/>
    <property type="project" value="TreeGrafter"/>
</dbReference>
<keyword evidence="3" id="KW-0012">Acyltransferase</keyword>
<sequence>MLKIHRNLLRKAMVGQRLLKVSSRSPAAMTTIRQKGTFSMDPELPSLPVPPLEQTLSKYINTLEPILFDSEYAQTKRVVADFMKPGGVGEKLQRKLEEKASKSDNWLSEWWDHCAYFGFRAPVVINSSPGIAFPQENFKSDNDQLRYAANLIQTVVRFKETIDNQSFPVDFAGKNPLSMRQYGKLLSICRVPYAKKDGEIATRPEDSRHVIVAHKNHFFKMEVYLPGTNEVMSEGQLMHQLNHILDSSRFEDDLPVGILTCEDRNVWSQGYKRLTRDAENKENVEEIIKSICLICLDQPVTIPQEEAPRFSSQEGSESLRQVLHGGGTHQNSMNRWFDKICQFVINRNGMVGLTYEHSGAEGPPVLAMCDQIMQMDFNREASVDVPKSTGIEAPKMLTWNLDYDLVDRIELAKEKMDQMSSDVDTRLYNFDLFGKNVPKKFRISPDAFFQVSLQLAYYRLHSHHPPTYESASIRKFKKGRTETIRSATPAAARYAREMDRTNYSDEEKKGLFFNAVDAHVKYTQDAINFEAIDRHLLGLKLTALESGIPLPELFRDKAFGYAMHFRLSTSQVPAKRAACLCFGPVVPDGYGVCYNPMESRFVYAVSSFNSHPKTQAGDLGDEIAKALEDNHVLLASQSKL</sequence>
<dbReference type="Pfam" id="PF00755">
    <property type="entry name" value="Carn_acyltransf"/>
    <property type="match status" value="1"/>
</dbReference>
<evidence type="ECO:0000256" key="4">
    <source>
        <dbReference type="PIRSR" id="PIRSR600542-1"/>
    </source>
</evidence>
<dbReference type="Gene3D" id="3.30.559.70">
    <property type="entry name" value="Choline/Carnitine o-acyltransferase, domain 2"/>
    <property type="match status" value="1"/>
</dbReference>
<evidence type="ECO:0000259" key="5">
    <source>
        <dbReference type="Pfam" id="PF00755"/>
    </source>
</evidence>
<dbReference type="GO" id="GO:0004092">
    <property type="term" value="F:carnitine O-acetyltransferase activity"/>
    <property type="evidence" value="ECO:0007669"/>
    <property type="project" value="TreeGrafter"/>
</dbReference>
<dbReference type="InterPro" id="IPR039551">
    <property type="entry name" value="Cho/carn_acyl_trans"/>
</dbReference>
<dbReference type="OrthoDB" id="240216at2759"/>
<protein>
    <recommendedName>
        <fullName evidence="5">Choline/carnitine acyltransferase domain-containing protein</fullName>
    </recommendedName>
</protein>
<feature type="active site" description="Proton acceptor" evidence="4">
    <location>
        <position position="357"/>
    </location>
</feature>
<dbReference type="Proteomes" id="UP000594262">
    <property type="component" value="Unplaced"/>
</dbReference>
<dbReference type="PANTHER" id="PTHR22589:SF103">
    <property type="entry name" value="CARNITINE O-ACETYL-TRANSFERASE, ISOFORM A-RELATED"/>
    <property type="match status" value="1"/>
</dbReference>
<dbReference type="PROSITE" id="PS00439">
    <property type="entry name" value="ACYLTRANSF_C_1"/>
    <property type="match status" value="1"/>
</dbReference>
<name>A0A7M5VH94_9CNID</name>
<dbReference type="InterPro" id="IPR042231">
    <property type="entry name" value="Cho/carn_acyl_trans_2"/>
</dbReference>
<proteinExistence type="inferred from homology"/>
<keyword evidence="7" id="KW-1185">Reference proteome</keyword>
<dbReference type="InterPro" id="IPR000542">
    <property type="entry name" value="Carn_acyl_trans"/>
</dbReference>
<evidence type="ECO:0000313" key="7">
    <source>
        <dbReference type="Proteomes" id="UP000594262"/>
    </source>
</evidence>
<dbReference type="GeneID" id="136809884"/>
<dbReference type="EnsemblMetazoa" id="CLYHEMT011883.1">
    <property type="protein sequence ID" value="CLYHEMP011883.1"/>
    <property type="gene ID" value="CLYHEMG011883"/>
</dbReference>
<feature type="domain" description="Choline/carnitine acyltransferase" evidence="5">
    <location>
        <begin position="47"/>
        <end position="624"/>
    </location>
</feature>
<reference evidence="6" key="1">
    <citation type="submission" date="2021-01" db="UniProtKB">
        <authorList>
            <consortium name="EnsemblMetazoa"/>
        </authorList>
    </citation>
    <scope>IDENTIFICATION</scope>
</reference>
<dbReference type="RefSeq" id="XP_066922545.1">
    <property type="nucleotide sequence ID" value="XM_067066444.1"/>
</dbReference>
<dbReference type="PANTHER" id="PTHR22589">
    <property type="entry name" value="CARNITINE O-ACYLTRANSFERASE"/>
    <property type="match status" value="1"/>
</dbReference>
<evidence type="ECO:0000313" key="6">
    <source>
        <dbReference type="EnsemblMetazoa" id="CLYHEMP011883.1"/>
    </source>
</evidence>
<dbReference type="AlphaFoldDB" id="A0A7M5VH94"/>
<organism evidence="6 7">
    <name type="scientific">Clytia hemisphaerica</name>
    <dbReference type="NCBI Taxonomy" id="252671"/>
    <lineage>
        <taxon>Eukaryota</taxon>
        <taxon>Metazoa</taxon>
        <taxon>Cnidaria</taxon>
        <taxon>Hydrozoa</taxon>
        <taxon>Hydroidolina</taxon>
        <taxon>Leptothecata</taxon>
        <taxon>Obeliida</taxon>
        <taxon>Clytiidae</taxon>
        <taxon>Clytia</taxon>
    </lineage>
</organism>
<evidence type="ECO:0000256" key="1">
    <source>
        <dbReference type="ARBA" id="ARBA00005232"/>
    </source>
</evidence>